<sequence>METWEQLLVGAAAILLLLWFWPSARKAVKEAPKGTQEDWLGVIKPIGWVIAFVIFLILIGRA</sequence>
<keyword evidence="1" id="KW-1133">Transmembrane helix</keyword>
<dbReference type="EMBL" id="CAADFG010000227">
    <property type="protein sequence ID" value="VFK01441.1"/>
    <property type="molecule type" value="Genomic_DNA"/>
</dbReference>
<evidence type="ECO:0000313" key="4">
    <source>
        <dbReference type="EMBL" id="VFK05024.1"/>
    </source>
</evidence>
<protein>
    <submittedName>
        <fullName evidence="2">Uncharacterized protein</fullName>
    </submittedName>
</protein>
<feature type="transmembrane region" description="Helical" evidence="1">
    <location>
        <begin position="42"/>
        <end position="60"/>
    </location>
</feature>
<dbReference type="EMBL" id="CAADFI010000226">
    <property type="protein sequence ID" value="VFK01322.1"/>
    <property type="molecule type" value="Genomic_DNA"/>
</dbReference>
<gene>
    <name evidence="3" type="ORF">BECKH772A_GA0070896_102273</name>
    <name evidence="2" type="ORF">BECKH772B_GA0070898_102263</name>
    <name evidence="4" type="ORF">BECKH772C_GA0070978_102303</name>
</gene>
<dbReference type="AlphaFoldDB" id="A0A450V931"/>
<evidence type="ECO:0000256" key="1">
    <source>
        <dbReference type="SAM" id="Phobius"/>
    </source>
</evidence>
<evidence type="ECO:0000313" key="3">
    <source>
        <dbReference type="EMBL" id="VFK01441.1"/>
    </source>
</evidence>
<keyword evidence="1" id="KW-0812">Transmembrane</keyword>
<reference evidence="2" key="1">
    <citation type="submission" date="2019-02" db="EMBL/GenBank/DDBJ databases">
        <authorList>
            <person name="Gruber-Vodicka R. H."/>
            <person name="Seah K. B. B."/>
        </authorList>
    </citation>
    <scope>NUCLEOTIDE SEQUENCE</scope>
    <source>
        <strain evidence="4">BECK_SA2B12</strain>
        <strain evidence="3">BECK_SA2B15</strain>
        <strain evidence="2">BECK_SA2B20</strain>
    </source>
</reference>
<proteinExistence type="predicted"/>
<keyword evidence="1" id="KW-0472">Membrane</keyword>
<dbReference type="EMBL" id="CAADFJ010000230">
    <property type="protein sequence ID" value="VFK05024.1"/>
    <property type="molecule type" value="Genomic_DNA"/>
</dbReference>
<accession>A0A450V931</accession>
<organism evidence="2">
    <name type="scientific">Candidatus Kentrum eta</name>
    <dbReference type="NCBI Taxonomy" id="2126337"/>
    <lineage>
        <taxon>Bacteria</taxon>
        <taxon>Pseudomonadati</taxon>
        <taxon>Pseudomonadota</taxon>
        <taxon>Gammaproteobacteria</taxon>
        <taxon>Candidatus Kentrum</taxon>
    </lineage>
</organism>
<name>A0A450V931_9GAMM</name>
<evidence type="ECO:0000313" key="2">
    <source>
        <dbReference type="EMBL" id="VFK01322.1"/>
    </source>
</evidence>